<evidence type="ECO:0000313" key="13">
    <source>
        <dbReference type="EMBL" id="SSD60390.1"/>
    </source>
</evidence>
<dbReference type="PANTHER" id="PTHR21600:SF81">
    <property type="entry name" value="21S RRNA PSEUDOURIDINE(2819) SYNTHASE"/>
    <property type="match status" value="1"/>
</dbReference>
<accession>A0A376B8C8</accession>
<dbReference type="VEuPathDB" id="FungiDB:SCODWIG_02151"/>
<reference evidence="14" key="1">
    <citation type="submission" date="2018-06" db="EMBL/GenBank/DDBJ databases">
        <authorList>
            <person name="Guldener U."/>
        </authorList>
    </citation>
    <scope>NUCLEOTIDE SEQUENCE [LARGE SCALE GENOMIC DNA]</scope>
    <source>
        <strain evidence="14">UTAD17</strain>
    </source>
</reference>
<dbReference type="AlphaFoldDB" id="A0A376B8C8"/>
<evidence type="ECO:0000256" key="9">
    <source>
        <dbReference type="ARBA" id="ARBA00041561"/>
    </source>
</evidence>
<evidence type="ECO:0000256" key="5">
    <source>
        <dbReference type="ARBA" id="ARBA00036927"/>
    </source>
</evidence>
<evidence type="ECO:0000256" key="6">
    <source>
        <dbReference type="ARBA" id="ARBA00037513"/>
    </source>
</evidence>
<evidence type="ECO:0000256" key="1">
    <source>
        <dbReference type="ARBA" id="ARBA00004173"/>
    </source>
</evidence>
<protein>
    <recommendedName>
        <fullName evidence="8">21S rRNA pseudouridine(2819) synthase</fullName>
        <ecNumber evidence="7">5.4.99.43</ecNumber>
    </recommendedName>
    <alternativeName>
        <fullName evidence="10">Pseudouridine synthase 5</fullName>
    </alternativeName>
    <alternativeName>
        <fullName evidence="9">Pseudouridylate synthase PUS5</fullName>
    </alternativeName>
    <alternativeName>
        <fullName evidence="11">Uracil hydrolyase PUS5</fullName>
    </alternativeName>
</protein>
<sequence>MCNTPAIQIIKLNKHYLIANKCAGILCQPTLSSNTTKKKEKVLLNILKEQLAHNKSGLAAHLKNIHRIDKVVTGGVLFATNKNSAQMFSRYLRKGGNCGFKLKRRYLAILQSPIFIKNDPEQGIISFKNKSTGSSASPMITHYKKISKNLYAFELCTGQKHQIRVTCKTKLRSPILNDIKYGAKPIKNFNDEIIALHSAMMRITIGRNEPESTLIPMPKSEYYPLWEPFLNTTTGYFHEYINKVLLDDSWGTVLFE</sequence>
<evidence type="ECO:0000256" key="3">
    <source>
        <dbReference type="ARBA" id="ARBA00023128"/>
    </source>
</evidence>
<dbReference type="Pfam" id="PF00849">
    <property type="entry name" value="PseudoU_synth_2"/>
    <property type="match status" value="1"/>
</dbReference>
<dbReference type="PROSITE" id="PS01129">
    <property type="entry name" value="PSI_RLU"/>
    <property type="match status" value="1"/>
</dbReference>
<comment type="function">
    <text evidence="6">Pseudouridylate synthase responsible for the pseudouridine-2819 formation in mitochondrial 21S rRNA. May modulate the efficiency or the fidelity of the mitochondrial translation machinery.</text>
</comment>
<dbReference type="InterPro" id="IPR006224">
    <property type="entry name" value="PsdUridine_synth_RluA-like_CS"/>
</dbReference>
<dbReference type="InterPro" id="IPR050188">
    <property type="entry name" value="RluA_PseudoU_synthase"/>
</dbReference>
<evidence type="ECO:0000259" key="12">
    <source>
        <dbReference type="Pfam" id="PF00849"/>
    </source>
</evidence>
<evidence type="ECO:0000256" key="8">
    <source>
        <dbReference type="ARBA" id="ARBA00040626"/>
    </source>
</evidence>
<dbReference type="CDD" id="cd02869">
    <property type="entry name" value="PseudoU_synth_RluA_like"/>
    <property type="match status" value="1"/>
</dbReference>
<evidence type="ECO:0000256" key="7">
    <source>
        <dbReference type="ARBA" id="ARBA00038947"/>
    </source>
</evidence>
<dbReference type="EMBL" id="UFAJ01000342">
    <property type="protein sequence ID" value="SSD60390.1"/>
    <property type="molecule type" value="Genomic_DNA"/>
</dbReference>
<evidence type="ECO:0000256" key="11">
    <source>
        <dbReference type="ARBA" id="ARBA00042700"/>
    </source>
</evidence>
<dbReference type="PANTHER" id="PTHR21600">
    <property type="entry name" value="MITOCHONDRIAL RNA PSEUDOURIDINE SYNTHASE"/>
    <property type="match status" value="1"/>
</dbReference>
<dbReference type="SUPFAM" id="SSF55120">
    <property type="entry name" value="Pseudouridine synthase"/>
    <property type="match status" value="1"/>
</dbReference>
<comment type="similarity">
    <text evidence="2">Belongs to the pseudouridine synthase RluA family.</text>
</comment>
<dbReference type="OrthoDB" id="428658at2759"/>
<proteinExistence type="inferred from homology"/>
<evidence type="ECO:0000256" key="10">
    <source>
        <dbReference type="ARBA" id="ARBA00041978"/>
    </source>
</evidence>
<comment type="catalytic activity">
    <reaction evidence="5">
        <text>uridine(2819) in 21S rRNA = pseudouridine(2819) in 21S rRNA</text>
        <dbReference type="Rhea" id="RHEA:42556"/>
        <dbReference type="Rhea" id="RHEA-COMP:10113"/>
        <dbReference type="Rhea" id="RHEA-COMP:10114"/>
        <dbReference type="ChEBI" id="CHEBI:65314"/>
        <dbReference type="ChEBI" id="CHEBI:65315"/>
        <dbReference type="EC" id="5.4.99.43"/>
    </reaction>
</comment>
<evidence type="ECO:0000256" key="4">
    <source>
        <dbReference type="ARBA" id="ARBA00023235"/>
    </source>
</evidence>
<dbReference type="GO" id="GO:0003723">
    <property type="term" value="F:RNA binding"/>
    <property type="evidence" value="ECO:0007669"/>
    <property type="project" value="InterPro"/>
</dbReference>
<keyword evidence="4" id="KW-0413">Isomerase</keyword>
<dbReference type="Proteomes" id="UP000262825">
    <property type="component" value="Unassembled WGS sequence"/>
</dbReference>
<evidence type="ECO:0000313" key="14">
    <source>
        <dbReference type="Proteomes" id="UP000262825"/>
    </source>
</evidence>
<keyword evidence="14" id="KW-1185">Reference proteome</keyword>
<dbReference type="GO" id="GO:0160143">
    <property type="term" value="F:21S rRNA pseudouridine(2819) synthase activity"/>
    <property type="evidence" value="ECO:0007669"/>
    <property type="project" value="UniProtKB-EC"/>
</dbReference>
<dbReference type="Gene3D" id="3.30.2350.10">
    <property type="entry name" value="Pseudouridine synthase"/>
    <property type="match status" value="1"/>
</dbReference>
<dbReference type="GO" id="GO:0005739">
    <property type="term" value="C:mitochondrion"/>
    <property type="evidence" value="ECO:0007669"/>
    <property type="project" value="UniProtKB-SubCell"/>
</dbReference>
<organism evidence="13 14">
    <name type="scientific">Saccharomycodes ludwigii</name>
    <dbReference type="NCBI Taxonomy" id="36035"/>
    <lineage>
        <taxon>Eukaryota</taxon>
        <taxon>Fungi</taxon>
        <taxon>Dikarya</taxon>
        <taxon>Ascomycota</taxon>
        <taxon>Saccharomycotina</taxon>
        <taxon>Saccharomycetes</taxon>
        <taxon>Saccharomycodales</taxon>
        <taxon>Saccharomycodaceae</taxon>
        <taxon>Saccharomycodes</taxon>
    </lineage>
</organism>
<keyword evidence="3" id="KW-0496">Mitochondrion</keyword>
<dbReference type="EC" id="5.4.99.43" evidence="7"/>
<dbReference type="GO" id="GO:0000455">
    <property type="term" value="P:enzyme-directed rRNA pseudouridine synthesis"/>
    <property type="evidence" value="ECO:0007669"/>
    <property type="project" value="TreeGrafter"/>
</dbReference>
<dbReference type="InterPro" id="IPR020103">
    <property type="entry name" value="PsdUridine_synth_cat_dom_sf"/>
</dbReference>
<name>A0A376B8C8_9ASCO</name>
<evidence type="ECO:0000256" key="2">
    <source>
        <dbReference type="ARBA" id="ARBA00010876"/>
    </source>
</evidence>
<dbReference type="InterPro" id="IPR006145">
    <property type="entry name" value="PsdUridine_synth_RsuA/RluA"/>
</dbReference>
<comment type="subcellular location">
    <subcellularLocation>
        <location evidence="1">Mitochondrion</location>
    </subcellularLocation>
</comment>
<gene>
    <name evidence="13" type="ORF">SCODWIG_02151</name>
</gene>
<feature type="domain" description="Pseudouridine synthase RsuA/RluA-like" evidence="12">
    <location>
        <begin position="15"/>
        <end position="168"/>
    </location>
</feature>